<evidence type="ECO:0000256" key="2">
    <source>
        <dbReference type="ARBA" id="ARBA00023002"/>
    </source>
</evidence>
<dbReference type="Gene3D" id="3.40.50.720">
    <property type="entry name" value="NAD(P)-binding Rossmann-like Domain"/>
    <property type="match status" value="2"/>
</dbReference>
<proteinExistence type="inferred from homology"/>
<protein>
    <submittedName>
        <fullName evidence="7">Hydroxyacid dehydrogenase</fullName>
    </submittedName>
</protein>
<gene>
    <name evidence="7" type="ORF">CUJ89_19165</name>
</gene>
<feature type="domain" description="D-isomer specific 2-hydroxyacid dehydrogenase NAD-binding" evidence="6">
    <location>
        <begin position="108"/>
        <end position="278"/>
    </location>
</feature>
<dbReference type="SUPFAM" id="SSF52283">
    <property type="entry name" value="Formate/glycerate dehydrogenase catalytic domain-like"/>
    <property type="match status" value="1"/>
</dbReference>
<comment type="similarity">
    <text evidence="1 4">Belongs to the D-isomer specific 2-hydroxyacid dehydrogenase family.</text>
</comment>
<reference evidence="7 8" key="1">
    <citation type="journal article" date="2018" name="ISME J.">
        <title>Involvement of Burkholderiaceae and sulfurous volatiles in disease-suppressive soils.</title>
        <authorList>
            <person name="Carrion V.J."/>
            <person name="Cordovez V."/>
            <person name="Tyc O."/>
            <person name="Etalo D.W."/>
            <person name="de Bruijn I."/>
            <person name="de Jager V.C."/>
            <person name="Medema M.H."/>
            <person name="Eberl L."/>
            <person name="Raaijmakers J.M."/>
        </authorList>
    </citation>
    <scope>NUCLEOTIDE SEQUENCE [LARGE SCALE GENOMIC DNA]</scope>
    <source>
        <strain evidence="8">mHSR5</strain>
    </source>
</reference>
<dbReference type="PANTHER" id="PTHR10996">
    <property type="entry name" value="2-HYDROXYACID DEHYDROGENASE-RELATED"/>
    <property type="match status" value="1"/>
</dbReference>
<organism evidence="7 8">
    <name type="scientific">Burkholderia pyrrocinia</name>
    <name type="common">Pseudomonas pyrrocinia</name>
    <dbReference type="NCBI Taxonomy" id="60550"/>
    <lineage>
        <taxon>Bacteria</taxon>
        <taxon>Pseudomonadati</taxon>
        <taxon>Pseudomonadota</taxon>
        <taxon>Betaproteobacteria</taxon>
        <taxon>Burkholderiales</taxon>
        <taxon>Burkholderiaceae</taxon>
        <taxon>Burkholderia</taxon>
        <taxon>Burkholderia cepacia complex</taxon>
    </lineage>
</organism>
<dbReference type="InterPro" id="IPR050223">
    <property type="entry name" value="D-isomer_2-hydroxyacid_DH"/>
</dbReference>
<dbReference type="PANTHER" id="PTHR10996:SF178">
    <property type="entry name" value="2-HYDROXYACID DEHYDROGENASE YGL185C-RELATED"/>
    <property type="match status" value="1"/>
</dbReference>
<dbReference type="RefSeq" id="WP_114179074.1">
    <property type="nucleotide sequence ID" value="NZ_CP024903.1"/>
</dbReference>
<accession>A0A2Z5MZG1</accession>
<dbReference type="SUPFAM" id="SSF51735">
    <property type="entry name" value="NAD(P)-binding Rossmann-fold domains"/>
    <property type="match status" value="1"/>
</dbReference>
<evidence type="ECO:0000256" key="4">
    <source>
        <dbReference type="RuleBase" id="RU003719"/>
    </source>
</evidence>
<evidence type="ECO:0000256" key="1">
    <source>
        <dbReference type="ARBA" id="ARBA00005854"/>
    </source>
</evidence>
<dbReference type="OrthoDB" id="9805416at2"/>
<evidence type="ECO:0000256" key="3">
    <source>
        <dbReference type="ARBA" id="ARBA00023027"/>
    </source>
</evidence>
<dbReference type="InterPro" id="IPR029752">
    <property type="entry name" value="D-isomer_DH_CS1"/>
</dbReference>
<keyword evidence="2 4" id="KW-0560">Oxidoreductase</keyword>
<dbReference type="InterPro" id="IPR036291">
    <property type="entry name" value="NAD(P)-bd_dom_sf"/>
</dbReference>
<dbReference type="InterPro" id="IPR006139">
    <property type="entry name" value="D-isomer_2_OHA_DH_cat_dom"/>
</dbReference>
<dbReference type="Proteomes" id="UP000253104">
    <property type="component" value="Chromosome mHSR5_B"/>
</dbReference>
<name>A0A2Z5MZG1_BURPY</name>
<dbReference type="EMBL" id="CP024903">
    <property type="protein sequence ID" value="AXF22642.1"/>
    <property type="molecule type" value="Genomic_DNA"/>
</dbReference>
<evidence type="ECO:0000259" key="5">
    <source>
        <dbReference type="Pfam" id="PF00389"/>
    </source>
</evidence>
<dbReference type="AlphaFoldDB" id="A0A2Z5MZG1"/>
<dbReference type="CDD" id="cd12156">
    <property type="entry name" value="HPPR"/>
    <property type="match status" value="1"/>
</dbReference>
<dbReference type="GO" id="GO:0016618">
    <property type="term" value="F:hydroxypyruvate reductase [NAD(P)H] activity"/>
    <property type="evidence" value="ECO:0007669"/>
    <property type="project" value="TreeGrafter"/>
</dbReference>
<dbReference type="InterPro" id="IPR006140">
    <property type="entry name" value="D-isomer_DH_NAD-bd"/>
</dbReference>
<dbReference type="FunFam" id="3.40.50.720:FF:000203">
    <property type="entry name" value="D-3-phosphoglycerate dehydrogenase (SerA)"/>
    <property type="match status" value="1"/>
</dbReference>
<feature type="domain" description="D-isomer specific 2-hydroxyacid dehydrogenase catalytic" evidence="5">
    <location>
        <begin position="24"/>
        <end position="309"/>
    </location>
</feature>
<dbReference type="PROSITE" id="PS00065">
    <property type="entry name" value="D_2_HYDROXYACID_DH_1"/>
    <property type="match status" value="1"/>
</dbReference>
<sequence>MKPELLVLIALRGDAHRKIAASFDVRYAPTPEERERAIAEYGGAIRAVLTNGSMGLAAAEIDRLPQLAFVSALGAGYEHIDVAHAKARGITVVTGAGTNDDCVADHAFALLLAAVRGVVRLDAKTRAGVWRDGLPMPPNVSGKKLGIVGLGKIGEKCARRAAGFDIEIGYHNRSPKPVPYRYFDRLDALAQWADFLIVATPGGAGTRHLIDQAVLDALGPGGFLVNVSRGSVVDTAALADALREGRIAGAGLDVYEGEPEPPRALTDLDSVVLTPHMGGWSPEALDRSVQQFLDNAARHFAGQPVLTPV</sequence>
<evidence type="ECO:0000313" key="8">
    <source>
        <dbReference type="Proteomes" id="UP000253104"/>
    </source>
</evidence>
<dbReference type="GO" id="GO:0051287">
    <property type="term" value="F:NAD binding"/>
    <property type="evidence" value="ECO:0007669"/>
    <property type="project" value="InterPro"/>
</dbReference>
<keyword evidence="3" id="KW-0520">NAD</keyword>
<dbReference type="GO" id="GO:0005829">
    <property type="term" value="C:cytosol"/>
    <property type="evidence" value="ECO:0007669"/>
    <property type="project" value="TreeGrafter"/>
</dbReference>
<dbReference type="GO" id="GO:0030267">
    <property type="term" value="F:glyoxylate reductase (NADPH) activity"/>
    <property type="evidence" value="ECO:0007669"/>
    <property type="project" value="TreeGrafter"/>
</dbReference>
<dbReference type="Pfam" id="PF00389">
    <property type="entry name" value="2-Hacid_dh"/>
    <property type="match status" value="1"/>
</dbReference>
<dbReference type="Pfam" id="PF02826">
    <property type="entry name" value="2-Hacid_dh_C"/>
    <property type="match status" value="1"/>
</dbReference>
<evidence type="ECO:0000259" key="6">
    <source>
        <dbReference type="Pfam" id="PF02826"/>
    </source>
</evidence>
<evidence type="ECO:0000313" key="7">
    <source>
        <dbReference type="EMBL" id="AXF22642.1"/>
    </source>
</evidence>